<dbReference type="GO" id="GO:0016301">
    <property type="term" value="F:kinase activity"/>
    <property type="evidence" value="ECO:0007669"/>
    <property type="project" value="UniProtKB-KW"/>
</dbReference>
<evidence type="ECO:0000313" key="10">
    <source>
        <dbReference type="EMBL" id="MBE8719610.1"/>
    </source>
</evidence>
<dbReference type="InterPro" id="IPR004358">
    <property type="entry name" value="Sig_transdc_His_kin-like_C"/>
</dbReference>
<keyword evidence="4" id="KW-0808">Transferase</keyword>
<dbReference type="Gene3D" id="3.30.565.10">
    <property type="entry name" value="Histidine kinase-like ATPase, C-terminal domain"/>
    <property type="match status" value="1"/>
</dbReference>
<evidence type="ECO:0000256" key="3">
    <source>
        <dbReference type="ARBA" id="ARBA00022553"/>
    </source>
</evidence>
<dbReference type="Gene3D" id="3.30.450.40">
    <property type="match status" value="1"/>
</dbReference>
<keyword evidence="8" id="KW-0902">Two-component regulatory system</keyword>
<evidence type="ECO:0000313" key="11">
    <source>
        <dbReference type="Proteomes" id="UP000618319"/>
    </source>
</evidence>
<accession>A0ABR9T2N0</accession>
<keyword evidence="11" id="KW-1185">Reference proteome</keyword>
<protein>
    <recommendedName>
        <fullName evidence="2">histidine kinase</fullName>
        <ecNumber evidence="2">2.7.13.3</ecNumber>
    </recommendedName>
</protein>
<dbReference type="SUPFAM" id="SSF47384">
    <property type="entry name" value="Homodimeric domain of signal transducing histidine kinase"/>
    <property type="match status" value="1"/>
</dbReference>
<evidence type="ECO:0000256" key="1">
    <source>
        <dbReference type="ARBA" id="ARBA00000085"/>
    </source>
</evidence>
<dbReference type="EMBL" id="PSKQ01000013">
    <property type="protein sequence ID" value="MBE8719610.1"/>
    <property type="molecule type" value="Genomic_DNA"/>
</dbReference>
<keyword evidence="6 10" id="KW-0418">Kinase</keyword>
<dbReference type="InterPro" id="IPR029016">
    <property type="entry name" value="GAF-like_dom_sf"/>
</dbReference>
<dbReference type="PRINTS" id="PR00344">
    <property type="entry name" value="BCTRLSENSOR"/>
</dbReference>
<dbReference type="SUPFAM" id="SSF55874">
    <property type="entry name" value="ATPase domain of HSP90 chaperone/DNA topoisomerase II/histidine kinase"/>
    <property type="match status" value="1"/>
</dbReference>
<dbReference type="Proteomes" id="UP000618319">
    <property type="component" value="Unassembled WGS sequence"/>
</dbReference>
<dbReference type="Pfam" id="PF00512">
    <property type="entry name" value="HisKA"/>
    <property type="match status" value="1"/>
</dbReference>
<keyword evidence="7" id="KW-0067">ATP-binding</keyword>
<dbReference type="Pfam" id="PF02518">
    <property type="entry name" value="HATPase_c"/>
    <property type="match status" value="1"/>
</dbReference>
<reference evidence="10 11" key="1">
    <citation type="submission" date="2018-02" db="EMBL/GenBank/DDBJ databases">
        <title>Sphingobacterium KA21.</title>
        <authorList>
            <person name="Vasarhelyi B.M."/>
            <person name="Deshmukh S."/>
            <person name="Balint B."/>
            <person name="Kukolya J."/>
        </authorList>
    </citation>
    <scope>NUCLEOTIDE SEQUENCE [LARGE SCALE GENOMIC DNA]</scope>
    <source>
        <strain evidence="10 11">Ka21</strain>
    </source>
</reference>
<dbReference type="Pfam" id="PF01590">
    <property type="entry name" value="GAF"/>
    <property type="match status" value="1"/>
</dbReference>
<dbReference type="InterPro" id="IPR036097">
    <property type="entry name" value="HisK_dim/P_sf"/>
</dbReference>
<dbReference type="InterPro" id="IPR003661">
    <property type="entry name" value="HisK_dim/P_dom"/>
</dbReference>
<evidence type="ECO:0000256" key="8">
    <source>
        <dbReference type="ARBA" id="ARBA00023012"/>
    </source>
</evidence>
<proteinExistence type="predicted"/>
<evidence type="ECO:0000256" key="5">
    <source>
        <dbReference type="ARBA" id="ARBA00022741"/>
    </source>
</evidence>
<dbReference type="SMART" id="SM00065">
    <property type="entry name" value="GAF"/>
    <property type="match status" value="1"/>
</dbReference>
<gene>
    <name evidence="10" type="ORF">C4F40_02570</name>
</gene>
<sequence>MNKELSLELQRDIENIANNSSIRSILNVICKTTGMGFSAVARVTDDKWITCLSQDEINFGLSSGDELTLETTICNEIRQHQNPVVIEEVAESSRYCNHHTPAQYGFQSYISFPIFRKDGSFFGTLCAIDPSPAKLETEQIKELFTLYTELITFHLDKIDEMEELSSILLEEIRVAEHRETFIAILGHDLRNPIGITRRCADTLLTTELSAFAKRQVSSIKSATYQMQLLIDNLLGFAKGHLGDGIQLKLRGNNRELKRTLIQVVRELEPIYEGYEIKLSITLDKVVVCDPDRISQLFSNLIGNAIQHGTQRQPIEIEIKTALNKFLLKVSNRGEKIPLQTQANLFKPYFTTNAETNKSGLGLGLYICSEIAKAHGGDIVVQSTDQQTSFEFTMPI</sequence>
<keyword evidence="3" id="KW-0597">Phosphoprotein</keyword>
<dbReference type="InterPro" id="IPR050351">
    <property type="entry name" value="BphY/WalK/GraS-like"/>
</dbReference>
<dbReference type="CDD" id="cd00082">
    <property type="entry name" value="HisKA"/>
    <property type="match status" value="1"/>
</dbReference>
<evidence type="ECO:0000256" key="4">
    <source>
        <dbReference type="ARBA" id="ARBA00022679"/>
    </source>
</evidence>
<keyword evidence="5" id="KW-0547">Nucleotide-binding</keyword>
<dbReference type="InterPro" id="IPR005467">
    <property type="entry name" value="His_kinase_dom"/>
</dbReference>
<comment type="caution">
    <text evidence="10">The sequence shown here is derived from an EMBL/GenBank/DDBJ whole genome shotgun (WGS) entry which is preliminary data.</text>
</comment>
<dbReference type="InterPro" id="IPR036890">
    <property type="entry name" value="HATPase_C_sf"/>
</dbReference>
<dbReference type="SMART" id="SM00387">
    <property type="entry name" value="HATPase_c"/>
    <property type="match status" value="1"/>
</dbReference>
<dbReference type="SMART" id="SM00388">
    <property type="entry name" value="HisKA"/>
    <property type="match status" value="1"/>
</dbReference>
<dbReference type="CDD" id="cd00075">
    <property type="entry name" value="HATPase"/>
    <property type="match status" value="1"/>
</dbReference>
<dbReference type="PANTHER" id="PTHR42878:SF7">
    <property type="entry name" value="SENSOR HISTIDINE KINASE GLRK"/>
    <property type="match status" value="1"/>
</dbReference>
<dbReference type="SUPFAM" id="SSF55781">
    <property type="entry name" value="GAF domain-like"/>
    <property type="match status" value="1"/>
</dbReference>
<evidence type="ECO:0000256" key="6">
    <source>
        <dbReference type="ARBA" id="ARBA00022777"/>
    </source>
</evidence>
<dbReference type="InterPro" id="IPR003018">
    <property type="entry name" value="GAF"/>
</dbReference>
<dbReference type="PROSITE" id="PS50109">
    <property type="entry name" value="HIS_KIN"/>
    <property type="match status" value="1"/>
</dbReference>
<name>A0ABR9T2N0_9SPHI</name>
<comment type="catalytic activity">
    <reaction evidence="1">
        <text>ATP + protein L-histidine = ADP + protein N-phospho-L-histidine.</text>
        <dbReference type="EC" id="2.7.13.3"/>
    </reaction>
</comment>
<evidence type="ECO:0000256" key="7">
    <source>
        <dbReference type="ARBA" id="ARBA00022840"/>
    </source>
</evidence>
<organism evidence="10 11">
    <name type="scientific">Sphingobacterium pedocola</name>
    <dbReference type="NCBI Taxonomy" id="2082722"/>
    <lineage>
        <taxon>Bacteria</taxon>
        <taxon>Pseudomonadati</taxon>
        <taxon>Bacteroidota</taxon>
        <taxon>Sphingobacteriia</taxon>
        <taxon>Sphingobacteriales</taxon>
        <taxon>Sphingobacteriaceae</taxon>
        <taxon>Sphingobacterium</taxon>
    </lineage>
</organism>
<dbReference type="EC" id="2.7.13.3" evidence="2"/>
<evidence type="ECO:0000256" key="2">
    <source>
        <dbReference type="ARBA" id="ARBA00012438"/>
    </source>
</evidence>
<dbReference type="RefSeq" id="WP_196938689.1">
    <property type="nucleotide sequence ID" value="NZ_MU158689.1"/>
</dbReference>
<dbReference type="InterPro" id="IPR003594">
    <property type="entry name" value="HATPase_dom"/>
</dbReference>
<feature type="domain" description="Histidine kinase" evidence="9">
    <location>
        <begin position="184"/>
        <end position="395"/>
    </location>
</feature>
<dbReference type="Gene3D" id="1.10.287.130">
    <property type="match status" value="1"/>
</dbReference>
<dbReference type="PANTHER" id="PTHR42878">
    <property type="entry name" value="TWO-COMPONENT HISTIDINE KINASE"/>
    <property type="match status" value="1"/>
</dbReference>
<evidence type="ECO:0000259" key="9">
    <source>
        <dbReference type="PROSITE" id="PS50109"/>
    </source>
</evidence>